<gene>
    <name evidence="1" type="ORF">RFI_34582</name>
</gene>
<dbReference type="EMBL" id="ASPP01034800">
    <property type="protein sequence ID" value="ETO02831.1"/>
    <property type="molecule type" value="Genomic_DNA"/>
</dbReference>
<dbReference type="AlphaFoldDB" id="X6LN85"/>
<organism evidence="1 2">
    <name type="scientific">Reticulomyxa filosa</name>
    <dbReference type="NCBI Taxonomy" id="46433"/>
    <lineage>
        <taxon>Eukaryota</taxon>
        <taxon>Sar</taxon>
        <taxon>Rhizaria</taxon>
        <taxon>Retaria</taxon>
        <taxon>Foraminifera</taxon>
        <taxon>Monothalamids</taxon>
        <taxon>Reticulomyxidae</taxon>
        <taxon>Reticulomyxa</taxon>
    </lineage>
</organism>
<feature type="non-terminal residue" evidence="1">
    <location>
        <position position="1"/>
    </location>
</feature>
<name>X6LN85_RETFI</name>
<sequence length="209" mass="23468">RINQWDNESCVAVNHDAESHTVTCGCYNFSSKGRTWNGSGEDVVSLTYVTVGVDRQVYTLSPVVVATTTTTTTGSESNTSSVSYVVTGLWKQGWQGYSGSVSVVATIVVVVVWCLGCCFYHCNHANQYAIHDIPLISRHSHISSKEERERDVKKKKKKRNTEKIKINKKKRTVFIVFGAMGYLFKRKKAQFTKSYAQETYSGLRNGSDW</sequence>
<dbReference type="Proteomes" id="UP000023152">
    <property type="component" value="Unassembled WGS sequence"/>
</dbReference>
<protein>
    <submittedName>
        <fullName evidence="1">Uncharacterized protein</fullName>
    </submittedName>
</protein>
<evidence type="ECO:0000313" key="1">
    <source>
        <dbReference type="EMBL" id="ETO02831.1"/>
    </source>
</evidence>
<proteinExistence type="predicted"/>
<comment type="caution">
    <text evidence="1">The sequence shown here is derived from an EMBL/GenBank/DDBJ whole genome shotgun (WGS) entry which is preliminary data.</text>
</comment>
<reference evidence="1 2" key="1">
    <citation type="journal article" date="2013" name="Curr. Biol.">
        <title>The Genome of the Foraminiferan Reticulomyxa filosa.</title>
        <authorList>
            <person name="Glockner G."/>
            <person name="Hulsmann N."/>
            <person name="Schleicher M."/>
            <person name="Noegel A.A."/>
            <person name="Eichinger L."/>
            <person name="Gallinger C."/>
            <person name="Pawlowski J."/>
            <person name="Sierra R."/>
            <person name="Euteneuer U."/>
            <person name="Pillet L."/>
            <person name="Moustafa A."/>
            <person name="Platzer M."/>
            <person name="Groth M."/>
            <person name="Szafranski K."/>
            <person name="Schliwa M."/>
        </authorList>
    </citation>
    <scope>NUCLEOTIDE SEQUENCE [LARGE SCALE GENOMIC DNA]</scope>
</reference>
<keyword evidence="2" id="KW-1185">Reference proteome</keyword>
<evidence type="ECO:0000313" key="2">
    <source>
        <dbReference type="Proteomes" id="UP000023152"/>
    </source>
</evidence>
<accession>X6LN85</accession>